<organism evidence="2 3">
    <name type="scientific">Sporothrix eucalyptigena</name>
    <dbReference type="NCBI Taxonomy" id="1812306"/>
    <lineage>
        <taxon>Eukaryota</taxon>
        <taxon>Fungi</taxon>
        <taxon>Dikarya</taxon>
        <taxon>Ascomycota</taxon>
        <taxon>Pezizomycotina</taxon>
        <taxon>Sordariomycetes</taxon>
        <taxon>Sordariomycetidae</taxon>
        <taxon>Ophiostomatales</taxon>
        <taxon>Ophiostomataceae</taxon>
        <taxon>Sporothrix</taxon>
    </lineage>
</organism>
<evidence type="ECO:0000313" key="3">
    <source>
        <dbReference type="Proteomes" id="UP001642482"/>
    </source>
</evidence>
<accession>A0ABP0BE34</accession>
<comment type="caution">
    <text evidence="2">The sequence shown here is derived from an EMBL/GenBank/DDBJ whole genome shotgun (WGS) entry which is preliminary data.</text>
</comment>
<feature type="region of interest" description="Disordered" evidence="1">
    <location>
        <begin position="22"/>
        <end position="69"/>
    </location>
</feature>
<evidence type="ECO:0000313" key="2">
    <source>
        <dbReference type="EMBL" id="CAK7217878.1"/>
    </source>
</evidence>
<dbReference type="Proteomes" id="UP001642482">
    <property type="component" value="Unassembled WGS sequence"/>
</dbReference>
<reference evidence="2 3" key="1">
    <citation type="submission" date="2024-01" db="EMBL/GenBank/DDBJ databases">
        <authorList>
            <person name="Allen C."/>
            <person name="Tagirdzhanova G."/>
        </authorList>
    </citation>
    <scope>NUCLEOTIDE SEQUENCE [LARGE SCALE GENOMIC DNA]</scope>
</reference>
<dbReference type="EMBL" id="CAWUHD010000025">
    <property type="protein sequence ID" value="CAK7217878.1"/>
    <property type="molecule type" value="Genomic_DNA"/>
</dbReference>
<sequence>MASLFLTEPEVFARQMCYMLDHTPSKPAAAPPSPSPPKSPSSPARTSLSQPDIQPDSPMMPTIKYEEGDDDKPLFFEDLPEFTPPPPPYTQVAGVDVPTVLQAHSPLIQYEYVAVDSEGREPNDSSFVDETGVTHIGLAYMPSSVPPALGAEEVDGDPDLDHLAPHDWRRLLSVDLDDIVATYGVQASSIRLSDRESLISREPFRYGEKNQTATVENLPENLQRELERLSTAGRIWYERTTQIHAASQPAEKLQTQLPLSPDKLRNESILGPRALTDEKEEKWSPTMPLHKQLITRKAPTMRLYLSGLQRDMELRMIHQHRIQVAFLKDKWIGSDGEKELKRLEERHGLHLNTGRHQPPRPLLTQTSLVSHIGPNDTPGKKSHSKNRSPAPQRLVRRILVVWDVAAERCALDRLAPSFLKQFDGWVDLQQVATPVLRVACGHFLGYNDATMSLRDAMLAASFRQGYSLQEAKDENGPSHDPGMDAVRTLGMLARLVAYPASDMSRMEQEARAARFAKDNTEVNRPSNCTLEESMHPCFVDLSVRQRPGKEYGPANLQHSAYSQVPVPVPEPKQDLYAPDPESNVPDMTGEEIRRQIAEFKQRRATIGGCPGQWKRKRWVPGFIQARRAERNQKYQEKHRAHDLGAPEAA</sequence>
<feature type="compositionally biased region" description="Pro residues" evidence="1">
    <location>
        <begin position="29"/>
        <end position="40"/>
    </location>
</feature>
<proteinExistence type="predicted"/>
<gene>
    <name evidence="2" type="ORF">SEUCBS140593_003360</name>
</gene>
<evidence type="ECO:0000256" key="1">
    <source>
        <dbReference type="SAM" id="MobiDB-lite"/>
    </source>
</evidence>
<feature type="region of interest" description="Disordered" evidence="1">
    <location>
        <begin position="629"/>
        <end position="649"/>
    </location>
</feature>
<protein>
    <submittedName>
        <fullName evidence="2">Uncharacterized protein</fullName>
    </submittedName>
</protein>
<keyword evidence="3" id="KW-1185">Reference proteome</keyword>
<name>A0ABP0BE34_9PEZI</name>
<feature type="region of interest" description="Disordered" evidence="1">
    <location>
        <begin position="369"/>
        <end position="390"/>
    </location>
</feature>